<evidence type="ECO:0000313" key="2">
    <source>
        <dbReference type="Proteomes" id="UP001172673"/>
    </source>
</evidence>
<evidence type="ECO:0000313" key="1">
    <source>
        <dbReference type="EMBL" id="KAJ9607419.1"/>
    </source>
</evidence>
<dbReference type="Gene3D" id="3.10.180.10">
    <property type="entry name" value="2,3-Dihydroxybiphenyl 1,2-Dioxygenase, domain 1"/>
    <property type="match status" value="1"/>
</dbReference>
<dbReference type="EMBL" id="JAPDRK010000012">
    <property type="protein sequence ID" value="KAJ9607419.1"/>
    <property type="molecule type" value="Genomic_DNA"/>
</dbReference>
<evidence type="ECO:0008006" key="3">
    <source>
        <dbReference type="Google" id="ProtNLM"/>
    </source>
</evidence>
<sequence>MSLDHFAYSVAHSKFEDEVKFLISAFGHLGIKEFIRPAPGVVGLGKDQPWLWVAGIENRQPIPDDVKVLRNHLALTATDRAEVDAFHAAALKAGAKDNGAPGVRAEYHPNYYAAFVISPGGHNIECVIHTPPK</sequence>
<protein>
    <recommendedName>
        <fullName evidence="3">VOC domain-containing protein</fullName>
    </recommendedName>
</protein>
<name>A0AA39CG57_9EURO</name>
<comment type="caution">
    <text evidence="1">The sequence shown here is derived from an EMBL/GenBank/DDBJ whole genome shotgun (WGS) entry which is preliminary data.</text>
</comment>
<dbReference type="Proteomes" id="UP001172673">
    <property type="component" value="Unassembled WGS sequence"/>
</dbReference>
<dbReference type="CDD" id="cd07262">
    <property type="entry name" value="VOC_like"/>
    <property type="match status" value="1"/>
</dbReference>
<dbReference type="PANTHER" id="PTHR35006:SF2">
    <property type="entry name" value="GLYOXALASE FAMILY PROTEIN (AFU_ORTHOLOGUE AFUA_5G14830)"/>
    <property type="match status" value="1"/>
</dbReference>
<organism evidence="1 2">
    <name type="scientific">Cladophialophora chaetospira</name>
    <dbReference type="NCBI Taxonomy" id="386627"/>
    <lineage>
        <taxon>Eukaryota</taxon>
        <taxon>Fungi</taxon>
        <taxon>Dikarya</taxon>
        <taxon>Ascomycota</taxon>
        <taxon>Pezizomycotina</taxon>
        <taxon>Eurotiomycetes</taxon>
        <taxon>Chaetothyriomycetidae</taxon>
        <taxon>Chaetothyriales</taxon>
        <taxon>Herpotrichiellaceae</taxon>
        <taxon>Cladophialophora</taxon>
    </lineage>
</organism>
<accession>A0AA39CG57</accession>
<gene>
    <name evidence="1" type="ORF">H2200_008492</name>
</gene>
<keyword evidence="2" id="KW-1185">Reference proteome</keyword>
<dbReference type="SUPFAM" id="SSF54593">
    <property type="entry name" value="Glyoxalase/Bleomycin resistance protein/Dihydroxybiphenyl dioxygenase"/>
    <property type="match status" value="1"/>
</dbReference>
<dbReference type="AlphaFoldDB" id="A0AA39CG57"/>
<proteinExistence type="predicted"/>
<reference evidence="1" key="1">
    <citation type="submission" date="2022-10" db="EMBL/GenBank/DDBJ databases">
        <title>Culturing micro-colonial fungi from biological soil crusts in the Mojave desert and describing Neophaeococcomyces mojavensis, and introducing the new genera and species Taxawa tesnikishii.</title>
        <authorList>
            <person name="Kurbessoian T."/>
            <person name="Stajich J.E."/>
        </authorList>
    </citation>
    <scope>NUCLEOTIDE SEQUENCE</scope>
    <source>
        <strain evidence="1">TK_41</strain>
    </source>
</reference>
<dbReference type="PANTHER" id="PTHR35006">
    <property type="entry name" value="GLYOXALASE FAMILY PROTEIN (AFU_ORTHOLOGUE AFUA_5G14830)"/>
    <property type="match status" value="1"/>
</dbReference>
<dbReference type="InterPro" id="IPR029068">
    <property type="entry name" value="Glyas_Bleomycin-R_OHBP_Dase"/>
</dbReference>